<gene>
    <name evidence="1" type="ORF">SAMN00777080_3433</name>
</gene>
<name>A0A1W2H7F2_9BACT</name>
<reference evidence="2" key="1">
    <citation type="submission" date="2017-04" db="EMBL/GenBank/DDBJ databases">
        <authorList>
            <person name="Varghese N."/>
            <person name="Submissions S."/>
        </authorList>
    </citation>
    <scope>NUCLEOTIDE SEQUENCE [LARGE SCALE GENOMIC DNA]</scope>
    <source>
        <strain evidence="2">DSM 16537</strain>
    </source>
</reference>
<dbReference type="STRING" id="758820.SAMN00777080_3433"/>
<accession>A0A1W2H7F2</accession>
<dbReference type="EMBL" id="LT838813">
    <property type="protein sequence ID" value="SMD44799.1"/>
    <property type="molecule type" value="Genomic_DNA"/>
</dbReference>
<keyword evidence="2" id="KW-1185">Reference proteome</keyword>
<proteinExistence type="predicted"/>
<dbReference type="Proteomes" id="UP000192333">
    <property type="component" value="Chromosome I"/>
</dbReference>
<dbReference type="AlphaFoldDB" id="A0A1W2H7F2"/>
<protein>
    <submittedName>
        <fullName evidence="1">Uncharacterized protein</fullName>
    </submittedName>
</protein>
<sequence length="68" mass="7989">MIVFDKENEKIHIHIPLTGYEELLSYQRSILGVLSEIEIQDCNPELKEHLKKVYCLLSHLLMDSNLNH</sequence>
<evidence type="ECO:0000313" key="1">
    <source>
        <dbReference type="EMBL" id="SMD44799.1"/>
    </source>
</evidence>
<evidence type="ECO:0000313" key="2">
    <source>
        <dbReference type="Proteomes" id="UP000192333"/>
    </source>
</evidence>
<organism evidence="1 2">
    <name type="scientific">Aquiflexum balticum DSM 16537</name>
    <dbReference type="NCBI Taxonomy" id="758820"/>
    <lineage>
        <taxon>Bacteria</taxon>
        <taxon>Pseudomonadati</taxon>
        <taxon>Bacteroidota</taxon>
        <taxon>Cytophagia</taxon>
        <taxon>Cytophagales</taxon>
        <taxon>Cyclobacteriaceae</taxon>
        <taxon>Aquiflexum</taxon>
    </lineage>
</organism>